<dbReference type="InterPro" id="IPR002156">
    <property type="entry name" value="RNaseH_domain"/>
</dbReference>
<dbReference type="SUPFAM" id="SSF56672">
    <property type="entry name" value="DNA/RNA polymerases"/>
    <property type="match status" value="1"/>
</dbReference>
<dbReference type="PROSITE" id="PS50879">
    <property type="entry name" value="RNASE_H_1"/>
    <property type="match status" value="1"/>
</dbReference>
<evidence type="ECO:0000259" key="2">
    <source>
        <dbReference type="PROSITE" id="PS50879"/>
    </source>
</evidence>
<dbReference type="SUPFAM" id="SSF53098">
    <property type="entry name" value="Ribonuclease H-like"/>
    <property type="match status" value="1"/>
</dbReference>
<dbReference type="Pfam" id="PF00075">
    <property type="entry name" value="RNase_H"/>
    <property type="match status" value="1"/>
</dbReference>
<dbReference type="SUPFAM" id="SSF47943">
    <property type="entry name" value="Retrovirus capsid protein, N-terminal core domain"/>
    <property type="match status" value="1"/>
</dbReference>
<dbReference type="AlphaFoldDB" id="A0A3L8SLX3"/>
<dbReference type="InterPro" id="IPR036397">
    <property type="entry name" value="RNaseH_sf"/>
</dbReference>
<dbReference type="InterPro" id="IPR008919">
    <property type="entry name" value="Retrov_capsid_N"/>
</dbReference>
<dbReference type="GO" id="GO:0016032">
    <property type="term" value="P:viral process"/>
    <property type="evidence" value="ECO:0007669"/>
    <property type="project" value="InterPro"/>
</dbReference>
<dbReference type="GO" id="GO:0004523">
    <property type="term" value="F:RNA-DNA hybrid ribonuclease activity"/>
    <property type="evidence" value="ECO:0007669"/>
    <property type="project" value="InterPro"/>
</dbReference>
<evidence type="ECO:0000313" key="3">
    <source>
        <dbReference type="EMBL" id="RLW04363.1"/>
    </source>
</evidence>
<organism evidence="3 4">
    <name type="scientific">Chloebia gouldiae</name>
    <name type="common">Gouldian finch</name>
    <name type="synonym">Erythrura gouldiae</name>
    <dbReference type="NCBI Taxonomy" id="44316"/>
    <lineage>
        <taxon>Eukaryota</taxon>
        <taxon>Metazoa</taxon>
        <taxon>Chordata</taxon>
        <taxon>Craniata</taxon>
        <taxon>Vertebrata</taxon>
        <taxon>Euteleostomi</taxon>
        <taxon>Archelosauria</taxon>
        <taxon>Archosauria</taxon>
        <taxon>Dinosauria</taxon>
        <taxon>Saurischia</taxon>
        <taxon>Theropoda</taxon>
        <taxon>Coelurosauria</taxon>
        <taxon>Aves</taxon>
        <taxon>Neognathae</taxon>
        <taxon>Neoaves</taxon>
        <taxon>Telluraves</taxon>
        <taxon>Australaves</taxon>
        <taxon>Passeriformes</taxon>
        <taxon>Passeroidea</taxon>
        <taxon>Passeridae</taxon>
        <taxon>Chloebia</taxon>
    </lineage>
</organism>
<protein>
    <recommendedName>
        <fullName evidence="2">RNase H type-1 domain-containing protein</fullName>
    </recommendedName>
</protein>
<dbReference type="Gene3D" id="1.10.375.10">
    <property type="entry name" value="Human Immunodeficiency Virus Type 1 Capsid Protein"/>
    <property type="match status" value="1"/>
</dbReference>
<name>A0A3L8SLX3_CHLGU</name>
<sequence>MARRHQENKGLAGSAGKVPSPAGKGSQLPARPGPSRLLGKGLSSPLTTLQRAEISAVLYAKLNCPRGTSPAQPCGPCSGVSQKDKQVDQAREKSYDLGSYNLNQPYVSKWSLLLTFDSKAWEKTAKGYGNDPIGVPKKLKFMVKQHLPNWADMQLLLDALTETEKLLVLKVAKDLAEDACVSAQEDIKDVFPLQDPMWDPNEPDELAKLKRYQDFITTLDPRSEEGIQQLINLFLGQSTGDIRRKLQKIRGPNSRDLETLLDEAWRVFSNQEEGYKQGMKKLVAVVREEGKEKCEQDPPRRGPPQGYQGSQKKAQMVKQTVIYLCYKVSAGQRTLGQDRKEAICQTLRPQTVKELRTFLGMMGWCRLWIYNNRLLRFLKYQAILVEQDDVEIVVTNIVNPASFLSGSMGKPVIHDCLETIEATYSSHPDLKDIPLEGAETWFKDESSYVISRKRHAGYTVTTSRDVIESGPLSANTYAQEAEIIALTRALELAKEREINIYTDSRYAFGKETGLSNSQGKNIKHAQEILKLLDAVQLPEKVAIMHIRAHPKVSSELEEGNMLADREAKHAANGEVFEETVEATLIPDRKISIEGKPVYNKKDKKLIKAENANYNQEGWVVTEEGRLVVPSYLLKKPRTTVERTLPSAPHYLYCNQDQRTKGLDPSLPSEVPKGVWKVTPDDNELRLKLTCNSE</sequence>
<accession>A0A3L8SLX3</accession>
<reference evidence="3 4" key="1">
    <citation type="journal article" date="2018" name="Proc. R. Soc. B">
        <title>A non-coding region near Follistatin controls head colour polymorphism in the Gouldian finch.</title>
        <authorList>
            <person name="Toomey M.B."/>
            <person name="Marques C.I."/>
            <person name="Andrade P."/>
            <person name="Araujo P.M."/>
            <person name="Sabatino S."/>
            <person name="Gazda M.A."/>
            <person name="Afonso S."/>
            <person name="Lopes R.J."/>
            <person name="Corbo J.C."/>
            <person name="Carneiro M."/>
        </authorList>
    </citation>
    <scope>NUCLEOTIDE SEQUENCE [LARGE SCALE GENOMIC DNA]</scope>
    <source>
        <strain evidence="3">Red01</strain>
        <tissue evidence="3">Muscle</tissue>
    </source>
</reference>
<feature type="region of interest" description="Disordered" evidence="1">
    <location>
        <begin position="1"/>
        <end position="42"/>
    </location>
</feature>
<evidence type="ECO:0000256" key="1">
    <source>
        <dbReference type="SAM" id="MobiDB-lite"/>
    </source>
</evidence>
<feature type="region of interest" description="Disordered" evidence="1">
    <location>
        <begin position="290"/>
        <end position="312"/>
    </location>
</feature>
<dbReference type="CDD" id="cd09273">
    <property type="entry name" value="RNase_HI_RT_Bel"/>
    <property type="match status" value="1"/>
</dbReference>
<feature type="domain" description="RNase H type-1" evidence="2">
    <location>
        <begin position="435"/>
        <end position="572"/>
    </location>
</feature>
<dbReference type="InterPro" id="IPR043502">
    <property type="entry name" value="DNA/RNA_pol_sf"/>
</dbReference>
<keyword evidence="4" id="KW-1185">Reference proteome</keyword>
<dbReference type="GO" id="GO:0003676">
    <property type="term" value="F:nucleic acid binding"/>
    <property type="evidence" value="ECO:0007669"/>
    <property type="project" value="InterPro"/>
</dbReference>
<dbReference type="InterPro" id="IPR050462">
    <property type="entry name" value="Retroviral_Gag-Pol_poly"/>
</dbReference>
<comment type="caution">
    <text evidence="3">The sequence shown here is derived from an EMBL/GenBank/DDBJ whole genome shotgun (WGS) entry which is preliminary data.</text>
</comment>
<gene>
    <name evidence="3" type="ORF">DV515_00005907</name>
</gene>
<dbReference type="InterPro" id="IPR012337">
    <property type="entry name" value="RNaseH-like_sf"/>
</dbReference>
<evidence type="ECO:0000313" key="4">
    <source>
        <dbReference type="Proteomes" id="UP000276834"/>
    </source>
</evidence>
<dbReference type="PANTHER" id="PTHR33166">
    <property type="entry name" value="GAG_P30 DOMAIN-CONTAINING PROTEIN"/>
    <property type="match status" value="1"/>
</dbReference>
<dbReference type="GO" id="GO:0006259">
    <property type="term" value="P:DNA metabolic process"/>
    <property type="evidence" value="ECO:0007669"/>
    <property type="project" value="UniProtKB-ARBA"/>
</dbReference>
<dbReference type="Proteomes" id="UP000276834">
    <property type="component" value="Unassembled WGS sequence"/>
</dbReference>
<feature type="compositionally biased region" description="Basic and acidic residues" evidence="1">
    <location>
        <begin position="290"/>
        <end position="300"/>
    </location>
</feature>
<dbReference type="OrthoDB" id="9950135at2759"/>
<dbReference type="Gene3D" id="3.30.420.10">
    <property type="entry name" value="Ribonuclease H-like superfamily/Ribonuclease H"/>
    <property type="match status" value="1"/>
</dbReference>
<dbReference type="EMBL" id="QUSF01000013">
    <property type="protein sequence ID" value="RLW04363.1"/>
    <property type="molecule type" value="Genomic_DNA"/>
</dbReference>
<proteinExistence type="predicted"/>